<gene>
    <name evidence="2" type="ORF">A2720_04100</name>
</gene>
<dbReference type="AlphaFoldDB" id="A0A1F5NSR9"/>
<evidence type="ECO:0000313" key="2">
    <source>
        <dbReference type="EMBL" id="OGE80716.1"/>
    </source>
</evidence>
<keyword evidence="1" id="KW-0175">Coiled coil</keyword>
<dbReference type="STRING" id="1817825.A2720_04100"/>
<name>A0A1F5NSR9_9BACT</name>
<comment type="caution">
    <text evidence="2">The sequence shown here is derived from an EMBL/GenBank/DDBJ whole genome shotgun (WGS) entry which is preliminary data.</text>
</comment>
<organism evidence="2 3">
    <name type="scientific">Candidatus Doudnabacteria bacterium RIFCSPHIGHO2_01_FULL_46_24</name>
    <dbReference type="NCBI Taxonomy" id="1817825"/>
    <lineage>
        <taxon>Bacteria</taxon>
        <taxon>Candidatus Doudnaibacteriota</taxon>
    </lineage>
</organism>
<feature type="coiled-coil region" evidence="1">
    <location>
        <begin position="9"/>
        <end position="57"/>
    </location>
</feature>
<dbReference type="EMBL" id="MFEL01000018">
    <property type="protein sequence ID" value="OGE80716.1"/>
    <property type="molecule type" value="Genomic_DNA"/>
</dbReference>
<dbReference type="Proteomes" id="UP000178892">
    <property type="component" value="Unassembled WGS sequence"/>
</dbReference>
<sequence length="60" mass="6841">MALETGYGREELKSRLQALEQEIARIEAGNNPDKKDLDALHAEYEQLQTQLNQNDLREAA</sequence>
<reference evidence="2 3" key="1">
    <citation type="journal article" date="2016" name="Nat. Commun.">
        <title>Thousands of microbial genomes shed light on interconnected biogeochemical processes in an aquifer system.</title>
        <authorList>
            <person name="Anantharaman K."/>
            <person name="Brown C.T."/>
            <person name="Hug L.A."/>
            <person name="Sharon I."/>
            <person name="Castelle C.J."/>
            <person name="Probst A.J."/>
            <person name="Thomas B.C."/>
            <person name="Singh A."/>
            <person name="Wilkins M.J."/>
            <person name="Karaoz U."/>
            <person name="Brodie E.L."/>
            <person name="Williams K.H."/>
            <person name="Hubbard S.S."/>
            <person name="Banfield J.F."/>
        </authorList>
    </citation>
    <scope>NUCLEOTIDE SEQUENCE [LARGE SCALE GENOMIC DNA]</scope>
</reference>
<evidence type="ECO:0000313" key="3">
    <source>
        <dbReference type="Proteomes" id="UP000178892"/>
    </source>
</evidence>
<protein>
    <submittedName>
        <fullName evidence="2">Uncharacterized protein</fullName>
    </submittedName>
</protein>
<evidence type="ECO:0000256" key="1">
    <source>
        <dbReference type="SAM" id="Coils"/>
    </source>
</evidence>
<proteinExistence type="predicted"/>
<accession>A0A1F5NSR9</accession>